<gene>
    <name evidence="6" type="ORF">HHL09_10540</name>
</gene>
<comment type="subcellular location">
    <subcellularLocation>
        <location evidence="1">Cell envelope</location>
    </subcellularLocation>
</comment>
<dbReference type="Proteomes" id="UP000501812">
    <property type="component" value="Chromosome"/>
</dbReference>
<evidence type="ECO:0000256" key="4">
    <source>
        <dbReference type="SAM" id="SignalP"/>
    </source>
</evidence>
<evidence type="ECO:0000259" key="5">
    <source>
        <dbReference type="Pfam" id="PF13407"/>
    </source>
</evidence>
<dbReference type="PANTHER" id="PTHR46847">
    <property type="entry name" value="D-ALLOSE-BINDING PERIPLASMIC PROTEIN-RELATED"/>
    <property type="match status" value="1"/>
</dbReference>
<dbReference type="GO" id="GO:0030246">
    <property type="term" value="F:carbohydrate binding"/>
    <property type="evidence" value="ECO:0007669"/>
    <property type="project" value="UniProtKB-ARBA"/>
</dbReference>
<organism evidence="6 7">
    <name type="scientific">Luteolibacter luteus</name>
    <dbReference type="NCBI Taxonomy" id="2728835"/>
    <lineage>
        <taxon>Bacteria</taxon>
        <taxon>Pseudomonadati</taxon>
        <taxon>Verrucomicrobiota</taxon>
        <taxon>Verrucomicrobiia</taxon>
        <taxon>Verrucomicrobiales</taxon>
        <taxon>Verrucomicrobiaceae</taxon>
        <taxon>Luteolibacter</taxon>
    </lineage>
</organism>
<dbReference type="EMBL" id="CP051774">
    <property type="protein sequence ID" value="QJE96203.1"/>
    <property type="molecule type" value="Genomic_DNA"/>
</dbReference>
<dbReference type="PANTHER" id="PTHR46847:SF1">
    <property type="entry name" value="D-ALLOSE-BINDING PERIPLASMIC PROTEIN-RELATED"/>
    <property type="match status" value="1"/>
</dbReference>
<dbReference type="SUPFAM" id="SSF53822">
    <property type="entry name" value="Periplasmic binding protein-like I"/>
    <property type="match status" value="1"/>
</dbReference>
<comment type="similarity">
    <text evidence="2">Belongs to the bacterial solute-binding protein 2 family.</text>
</comment>
<accession>A0A858RJH2</accession>
<dbReference type="Gene3D" id="3.40.50.2300">
    <property type="match status" value="2"/>
</dbReference>
<dbReference type="RefSeq" id="WP_169454604.1">
    <property type="nucleotide sequence ID" value="NZ_CP051774.1"/>
</dbReference>
<evidence type="ECO:0000256" key="1">
    <source>
        <dbReference type="ARBA" id="ARBA00004196"/>
    </source>
</evidence>
<name>A0A858RJH2_9BACT</name>
<dbReference type="Pfam" id="PF13407">
    <property type="entry name" value="Peripla_BP_4"/>
    <property type="match status" value="1"/>
</dbReference>
<feature type="signal peptide" evidence="4">
    <location>
        <begin position="1"/>
        <end position="24"/>
    </location>
</feature>
<protein>
    <submittedName>
        <fullName evidence="6">ABC transporter substrate-binding protein</fullName>
    </submittedName>
</protein>
<evidence type="ECO:0000313" key="6">
    <source>
        <dbReference type="EMBL" id="QJE96203.1"/>
    </source>
</evidence>
<evidence type="ECO:0000256" key="3">
    <source>
        <dbReference type="ARBA" id="ARBA00022729"/>
    </source>
</evidence>
<evidence type="ECO:0000313" key="7">
    <source>
        <dbReference type="Proteomes" id="UP000501812"/>
    </source>
</evidence>
<reference evidence="6 7" key="1">
    <citation type="submission" date="2020-04" db="EMBL/GenBank/DDBJ databases">
        <title>Luteolibacter sp. G-1-1-1 isolated from soil.</title>
        <authorList>
            <person name="Dahal R.H."/>
        </authorList>
    </citation>
    <scope>NUCLEOTIDE SEQUENCE [LARGE SCALE GENOMIC DNA]</scope>
    <source>
        <strain evidence="6 7">G-1-1-1</strain>
    </source>
</reference>
<evidence type="ECO:0000256" key="2">
    <source>
        <dbReference type="ARBA" id="ARBA00007639"/>
    </source>
</evidence>
<keyword evidence="3 4" id="KW-0732">Signal</keyword>
<dbReference type="InterPro" id="IPR028082">
    <property type="entry name" value="Peripla_BP_I"/>
</dbReference>
<keyword evidence="7" id="KW-1185">Reference proteome</keyword>
<sequence length="324" mass="34139">MKSTPILALAVAALLCGGCNNKSAGTGKTRVAVIPKGTTHIYWKSVEAGAKKAADELGVEVTFIGPQKEDDRSQQIDLVKNQSLQNDAIVLAPLDAVALRDVVKEVSAKKPVVIIDSSLADSEGFIASYVATDNREGGRIAARALSESLGGKGKVTVMRYMQGSASTEQREEGFFEEIKKSPGIEVVSSEQYAGATASQAQDTATNLLTRLAEGDGLSVQGIFTSNQTSTYGMLQALRGKNLAGKVKLVGFDCDATFIDALKKGEMQGSVLQDPLNMGYLSVKTAVAKLKGEKVEATVDTGATLITPTNLEDPKISALIKTQLP</sequence>
<dbReference type="InterPro" id="IPR025997">
    <property type="entry name" value="SBP_2_dom"/>
</dbReference>
<feature type="chain" id="PRO_5032688416" evidence="4">
    <location>
        <begin position="25"/>
        <end position="324"/>
    </location>
</feature>
<dbReference type="GO" id="GO:0030313">
    <property type="term" value="C:cell envelope"/>
    <property type="evidence" value="ECO:0007669"/>
    <property type="project" value="UniProtKB-SubCell"/>
</dbReference>
<proteinExistence type="inferred from homology"/>
<dbReference type="CDD" id="cd20004">
    <property type="entry name" value="PBP1_ABC_sugar_binding-like"/>
    <property type="match status" value="1"/>
</dbReference>
<feature type="domain" description="Periplasmic binding protein" evidence="5">
    <location>
        <begin position="31"/>
        <end position="293"/>
    </location>
</feature>
<dbReference type="KEGG" id="luo:HHL09_10540"/>
<dbReference type="AlphaFoldDB" id="A0A858RJH2"/>